<protein>
    <submittedName>
        <fullName evidence="1">Uncharacterized protein</fullName>
    </submittedName>
</protein>
<gene>
    <name evidence="1" type="ORF">K8V70_01500</name>
</gene>
<proteinExistence type="predicted"/>
<dbReference type="RefSeq" id="WP_273188736.1">
    <property type="nucleotide sequence ID" value="NZ_DYUZ01000007.1"/>
</dbReference>
<accession>A0A921LSS1</accession>
<organism evidence="1 2">
    <name type="scientific">Enorma phocaeensis</name>
    <dbReference type="NCBI Taxonomy" id="1871019"/>
    <lineage>
        <taxon>Bacteria</taxon>
        <taxon>Bacillati</taxon>
        <taxon>Actinomycetota</taxon>
        <taxon>Coriobacteriia</taxon>
        <taxon>Coriobacteriales</taxon>
        <taxon>Coriobacteriaceae</taxon>
        <taxon>Enorma</taxon>
    </lineage>
</organism>
<reference evidence="1" key="2">
    <citation type="submission" date="2021-09" db="EMBL/GenBank/DDBJ databases">
        <authorList>
            <person name="Gilroy R."/>
        </authorList>
    </citation>
    <scope>NUCLEOTIDE SEQUENCE</scope>
    <source>
        <strain evidence="1">ChiHjej13B12-9602</strain>
    </source>
</reference>
<dbReference type="EMBL" id="DYUZ01000007">
    <property type="protein sequence ID" value="HJG36527.1"/>
    <property type="molecule type" value="Genomic_DNA"/>
</dbReference>
<name>A0A921LSS1_9ACTN</name>
<reference evidence="1" key="1">
    <citation type="journal article" date="2021" name="PeerJ">
        <title>Extensive microbial diversity within the chicken gut microbiome revealed by metagenomics and culture.</title>
        <authorList>
            <person name="Gilroy R."/>
            <person name="Ravi A."/>
            <person name="Getino M."/>
            <person name="Pursley I."/>
            <person name="Horton D.L."/>
            <person name="Alikhan N.F."/>
            <person name="Baker D."/>
            <person name="Gharbi K."/>
            <person name="Hall N."/>
            <person name="Watson M."/>
            <person name="Adriaenssens E.M."/>
            <person name="Foster-Nyarko E."/>
            <person name="Jarju S."/>
            <person name="Secka A."/>
            <person name="Antonio M."/>
            <person name="Oren A."/>
            <person name="Chaudhuri R.R."/>
            <person name="La Ragione R."/>
            <person name="Hildebrand F."/>
            <person name="Pallen M.J."/>
        </authorList>
    </citation>
    <scope>NUCLEOTIDE SEQUENCE</scope>
    <source>
        <strain evidence="1">ChiHjej13B12-9602</strain>
    </source>
</reference>
<sequence length="153" mass="15495">MRTFTRAIAGTLAAAVIALGVISAIWTFALDGSVAQDSLGATAANAVIDATGIKNRIDEMLHGAASDIAAATGLPEGQVTGAIDSLDIPSWTVVALPEDAIPTGSFDTTYQGAAATVTTYSDPSYVTVSALGQELTFAVPESAQDSMGILAYL</sequence>
<evidence type="ECO:0000313" key="2">
    <source>
        <dbReference type="Proteomes" id="UP000753256"/>
    </source>
</evidence>
<dbReference type="Proteomes" id="UP000753256">
    <property type="component" value="Unassembled WGS sequence"/>
</dbReference>
<evidence type="ECO:0000313" key="1">
    <source>
        <dbReference type="EMBL" id="HJG36527.1"/>
    </source>
</evidence>
<dbReference type="AlphaFoldDB" id="A0A921LSS1"/>
<comment type="caution">
    <text evidence="1">The sequence shown here is derived from an EMBL/GenBank/DDBJ whole genome shotgun (WGS) entry which is preliminary data.</text>
</comment>